<organism evidence="1 2">
    <name type="scientific">Owenia fusiformis</name>
    <name type="common">Polychaete worm</name>
    <dbReference type="NCBI Taxonomy" id="6347"/>
    <lineage>
        <taxon>Eukaryota</taxon>
        <taxon>Metazoa</taxon>
        <taxon>Spiralia</taxon>
        <taxon>Lophotrochozoa</taxon>
        <taxon>Annelida</taxon>
        <taxon>Polychaeta</taxon>
        <taxon>Sedentaria</taxon>
        <taxon>Canalipalpata</taxon>
        <taxon>Sabellida</taxon>
        <taxon>Oweniida</taxon>
        <taxon>Oweniidae</taxon>
        <taxon>Owenia</taxon>
    </lineage>
</organism>
<gene>
    <name evidence="1" type="ORF">OFUS_LOCUS23073</name>
</gene>
<comment type="caution">
    <text evidence="1">The sequence shown here is derived from an EMBL/GenBank/DDBJ whole genome shotgun (WGS) entry which is preliminary data.</text>
</comment>
<keyword evidence="2" id="KW-1185">Reference proteome</keyword>
<protein>
    <recommendedName>
        <fullName evidence="3">Fibronectin type-III domain-containing protein</fullName>
    </recommendedName>
</protein>
<dbReference type="SUPFAM" id="SSF49265">
    <property type="entry name" value="Fibronectin type III"/>
    <property type="match status" value="1"/>
</dbReference>
<dbReference type="AlphaFoldDB" id="A0A8S4Q3U5"/>
<evidence type="ECO:0008006" key="3">
    <source>
        <dbReference type="Google" id="ProtNLM"/>
    </source>
</evidence>
<evidence type="ECO:0000313" key="1">
    <source>
        <dbReference type="EMBL" id="CAH1799008.1"/>
    </source>
</evidence>
<accession>A0A8S4Q3U5</accession>
<dbReference type="CDD" id="cd00063">
    <property type="entry name" value="FN3"/>
    <property type="match status" value="1"/>
</dbReference>
<feature type="non-terminal residue" evidence="1">
    <location>
        <position position="1"/>
    </location>
</feature>
<dbReference type="Proteomes" id="UP000749559">
    <property type="component" value="Unassembled WGS sequence"/>
</dbReference>
<sequence>VPDKPDGVAAKANISSTSITLSIFDTKGFATHYKAVDQMNVSKHTTFPRSRQSERHTFHGIDGLTPFRNYTFCVYSIVRDNGTDTSSTNCTLSVPIVETGMI</sequence>
<name>A0A8S4Q3U5_OWEFU</name>
<dbReference type="InterPro" id="IPR013783">
    <property type="entry name" value="Ig-like_fold"/>
</dbReference>
<dbReference type="InterPro" id="IPR003961">
    <property type="entry name" value="FN3_dom"/>
</dbReference>
<proteinExistence type="predicted"/>
<dbReference type="EMBL" id="CAIIXF020000011">
    <property type="protein sequence ID" value="CAH1799008.1"/>
    <property type="molecule type" value="Genomic_DNA"/>
</dbReference>
<dbReference type="InterPro" id="IPR036116">
    <property type="entry name" value="FN3_sf"/>
</dbReference>
<reference evidence="1" key="1">
    <citation type="submission" date="2022-03" db="EMBL/GenBank/DDBJ databases">
        <authorList>
            <person name="Martin C."/>
        </authorList>
    </citation>
    <scope>NUCLEOTIDE SEQUENCE</scope>
</reference>
<dbReference type="Gene3D" id="2.60.40.10">
    <property type="entry name" value="Immunoglobulins"/>
    <property type="match status" value="1"/>
</dbReference>
<evidence type="ECO:0000313" key="2">
    <source>
        <dbReference type="Proteomes" id="UP000749559"/>
    </source>
</evidence>